<evidence type="ECO:0000313" key="3">
    <source>
        <dbReference type="Proteomes" id="UP000546213"/>
    </source>
</evidence>
<feature type="region of interest" description="Disordered" evidence="1">
    <location>
        <begin position="65"/>
        <end position="84"/>
    </location>
</feature>
<evidence type="ECO:0000313" key="2">
    <source>
        <dbReference type="EMBL" id="KAF5598226.1"/>
    </source>
</evidence>
<name>A0A8H5PJV2_9HYPO</name>
<comment type="caution">
    <text evidence="2">The sequence shown here is derived from an EMBL/GenBank/DDBJ whole genome shotgun (WGS) entry which is preliminary data.</text>
</comment>
<organism evidence="2 3">
    <name type="scientific">Fusarium pseudocircinatum</name>
    <dbReference type="NCBI Taxonomy" id="56676"/>
    <lineage>
        <taxon>Eukaryota</taxon>
        <taxon>Fungi</taxon>
        <taxon>Dikarya</taxon>
        <taxon>Ascomycota</taxon>
        <taxon>Pezizomycotina</taxon>
        <taxon>Sordariomycetes</taxon>
        <taxon>Hypocreomycetidae</taxon>
        <taxon>Hypocreales</taxon>
        <taxon>Nectriaceae</taxon>
        <taxon>Fusarium</taxon>
        <taxon>Fusarium fujikuroi species complex</taxon>
    </lineage>
</organism>
<evidence type="ECO:0000256" key="1">
    <source>
        <dbReference type="SAM" id="MobiDB-lite"/>
    </source>
</evidence>
<gene>
    <name evidence="2" type="ORF">FPCIR_3248</name>
</gene>
<feature type="region of interest" description="Disordered" evidence="1">
    <location>
        <begin position="1"/>
        <end position="43"/>
    </location>
</feature>
<sequence>MLPTRRRLPRQPYGPELGTPRAQSSTFASRQRQRQLPSAAVPDPVLRLGRHSLLRTIPRHYPIEDQAIGSSPMAGGGAPKDESETFTTCSFSAARFLLKPELAQHVRPVVRASARGQSHAQSSTNASRQRQFRRVVRIPYPTHVPPHHLTHINNPDSLVATTPATIPQAQAPSP</sequence>
<dbReference type="Proteomes" id="UP000546213">
    <property type="component" value="Unassembled WGS sequence"/>
</dbReference>
<accession>A0A8H5PJV2</accession>
<feature type="compositionally biased region" description="Polar residues" evidence="1">
    <location>
        <begin position="21"/>
        <end position="36"/>
    </location>
</feature>
<dbReference type="EMBL" id="JAAOAS010000066">
    <property type="protein sequence ID" value="KAF5598226.1"/>
    <property type="molecule type" value="Genomic_DNA"/>
</dbReference>
<reference evidence="2 3" key="1">
    <citation type="submission" date="2020-05" db="EMBL/GenBank/DDBJ databases">
        <title>Identification and distribution of gene clusters putatively required for synthesis of sphingolipid metabolism inhibitors in phylogenetically diverse species of the filamentous fungus Fusarium.</title>
        <authorList>
            <person name="Kim H.-S."/>
            <person name="Busman M."/>
            <person name="Brown D.W."/>
            <person name="Divon H."/>
            <person name="Uhlig S."/>
            <person name="Proctor R.H."/>
        </authorList>
    </citation>
    <scope>NUCLEOTIDE SEQUENCE [LARGE SCALE GENOMIC DNA]</scope>
    <source>
        <strain evidence="2 3">NRRL 36939</strain>
    </source>
</reference>
<proteinExistence type="predicted"/>
<protein>
    <submittedName>
        <fullName evidence="2">Uncharacterized protein</fullName>
    </submittedName>
</protein>
<dbReference type="AlphaFoldDB" id="A0A8H5PJV2"/>
<keyword evidence="3" id="KW-1185">Reference proteome</keyword>